<protein>
    <submittedName>
        <fullName evidence="9">Efflux RND transporter periplasmic adaptor subunit</fullName>
    </submittedName>
</protein>
<dbReference type="Pfam" id="PF25876">
    <property type="entry name" value="HH_MFP_RND"/>
    <property type="match status" value="1"/>
</dbReference>
<dbReference type="Gene3D" id="2.40.420.20">
    <property type="match status" value="1"/>
</dbReference>
<dbReference type="InterPro" id="IPR058624">
    <property type="entry name" value="MdtA-like_HH"/>
</dbReference>
<dbReference type="GO" id="GO:0015562">
    <property type="term" value="F:efflux transmembrane transporter activity"/>
    <property type="evidence" value="ECO:0007669"/>
    <property type="project" value="TreeGrafter"/>
</dbReference>
<dbReference type="Pfam" id="PF25975">
    <property type="entry name" value="CzcB_C"/>
    <property type="match status" value="1"/>
</dbReference>
<comment type="similarity">
    <text evidence="1">Belongs to the membrane fusion protein (MFP) (TC 8.A.1) family.</text>
</comment>
<feature type="region of interest" description="Disordered" evidence="3">
    <location>
        <begin position="354"/>
        <end position="383"/>
    </location>
</feature>
<dbReference type="Pfam" id="PF25917">
    <property type="entry name" value="BSH_RND"/>
    <property type="match status" value="1"/>
</dbReference>
<feature type="coiled-coil region" evidence="2">
    <location>
        <begin position="114"/>
        <end position="148"/>
    </location>
</feature>
<keyword evidence="10" id="KW-1185">Reference proteome</keyword>
<dbReference type="Gene3D" id="1.10.287.470">
    <property type="entry name" value="Helix hairpin bin"/>
    <property type="match status" value="1"/>
</dbReference>
<reference evidence="9" key="1">
    <citation type="submission" date="2021-01" db="EMBL/GenBank/DDBJ databases">
        <title>Fulvivirga kasyanovii gen. nov., sp nov., a novel member of the phylum Bacteroidetes isolated from seawater in a mussel farm.</title>
        <authorList>
            <person name="Zhao L.-H."/>
            <person name="Wang Z.-J."/>
        </authorList>
    </citation>
    <scope>NUCLEOTIDE SEQUENCE</scope>
    <source>
        <strain evidence="9">29W222</strain>
    </source>
</reference>
<dbReference type="AlphaFoldDB" id="A0A937KG37"/>
<comment type="caution">
    <text evidence="9">The sequence shown here is derived from an EMBL/GenBank/DDBJ whole genome shotgun (WGS) entry which is preliminary data.</text>
</comment>
<feature type="domain" description="CzcB-like C-terminal circularly permuted SH3-like" evidence="7">
    <location>
        <begin position="389"/>
        <end position="429"/>
    </location>
</feature>
<dbReference type="NCBIfam" id="TIGR01730">
    <property type="entry name" value="RND_mfp"/>
    <property type="match status" value="1"/>
</dbReference>
<dbReference type="SUPFAM" id="SSF111369">
    <property type="entry name" value="HlyD-like secretion proteins"/>
    <property type="match status" value="2"/>
</dbReference>
<evidence type="ECO:0000259" key="6">
    <source>
        <dbReference type="Pfam" id="PF25917"/>
    </source>
</evidence>
<gene>
    <name evidence="9" type="ORF">JMN32_21850</name>
</gene>
<accession>A0A937KG37</accession>
<evidence type="ECO:0000256" key="1">
    <source>
        <dbReference type="ARBA" id="ARBA00009477"/>
    </source>
</evidence>
<dbReference type="PANTHER" id="PTHR30469:SF33">
    <property type="entry name" value="SLR1207 PROTEIN"/>
    <property type="match status" value="1"/>
</dbReference>
<evidence type="ECO:0000259" key="8">
    <source>
        <dbReference type="Pfam" id="PF26002"/>
    </source>
</evidence>
<dbReference type="InterPro" id="IPR006143">
    <property type="entry name" value="RND_pump_MFP"/>
</dbReference>
<organism evidence="9 10">
    <name type="scientific">Fulvivirga marina</name>
    <dbReference type="NCBI Taxonomy" id="2494733"/>
    <lineage>
        <taxon>Bacteria</taxon>
        <taxon>Pseudomonadati</taxon>
        <taxon>Bacteroidota</taxon>
        <taxon>Cytophagia</taxon>
        <taxon>Cytophagales</taxon>
        <taxon>Fulvivirgaceae</taxon>
        <taxon>Fulvivirga</taxon>
    </lineage>
</organism>
<sequence length="465" mass="51186">MSKKRRSNKWLYWLIGAFGVLVVILIVGKYAGWIGKPNEIEVEIAKAKQLAITEKVSASGMVQPVVEVKLSPEVSGELIELNVEEGDSVQANQVLAKVRPDNFVAAVEQSKASLNQQRANLASSEAALQRAKATFIRAEQEYQRQEKLFKENVISDSEWEQAQQNFVIAENDLKSAEKSVEAARYIVRSSKASLDQTQENLRRTAVTSPMGGIVSKLNVEKGETVLGTQQFQGTEIMRIADLNKMEVRVDVNENDIIRVSLGDTAVIDVDAYSHLDKEFKGVVTAIANTANDKASADAVTEFEVRIKILNSSYKDLIENGSRYPFRPGMTASVDIVTNRKESILTVPLSAVTTRDPNKKKFGSKGDKDGEEIAKADEENTGAGARDDVKEVVFVNEGGTAVLRQVKTGISDYENIEILEGVNEGEEIISGPFLAVSKRLEDGDKIKVDEKKEEKKTEDNSSIAEE</sequence>
<feature type="domain" description="AprE-like beta-barrel" evidence="8">
    <location>
        <begin position="246"/>
        <end position="337"/>
    </location>
</feature>
<keyword evidence="4" id="KW-0812">Transmembrane</keyword>
<evidence type="ECO:0000256" key="3">
    <source>
        <dbReference type="SAM" id="MobiDB-lite"/>
    </source>
</evidence>
<dbReference type="Proteomes" id="UP000614216">
    <property type="component" value="Unassembled WGS sequence"/>
</dbReference>
<feature type="transmembrane region" description="Helical" evidence="4">
    <location>
        <begin position="12"/>
        <end position="33"/>
    </location>
</feature>
<feature type="compositionally biased region" description="Basic and acidic residues" evidence="3">
    <location>
        <begin position="355"/>
        <end position="377"/>
    </location>
</feature>
<keyword evidence="4" id="KW-0472">Membrane</keyword>
<evidence type="ECO:0000256" key="4">
    <source>
        <dbReference type="SAM" id="Phobius"/>
    </source>
</evidence>
<feature type="compositionally biased region" description="Basic and acidic residues" evidence="3">
    <location>
        <begin position="444"/>
        <end position="458"/>
    </location>
</feature>
<dbReference type="PANTHER" id="PTHR30469">
    <property type="entry name" value="MULTIDRUG RESISTANCE PROTEIN MDTA"/>
    <property type="match status" value="1"/>
</dbReference>
<feature type="domain" description="Multidrug resistance protein MdtA-like barrel-sandwich hybrid" evidence="6">
    <location>
        <begin position="68"/>
        <end position="230"/>
    </location>
</feature>
<evidence type="ECO:0000256" key="2">
    <source>
        <dbReference type="SAM" id="Coils"/>
    </source>
</evidence>
<dbReference type="Pfam" id="PF26002">
    <property type="entry name" value="Beta-barrel_AprE"/>
    <property type="match status" value="1"/>
</dbReference>
<evidence type="ECO:0000313" key="9">
    <source>
        <dbReference type="EMBL" id="MBL6448970.1"/>
    </source>
</evidence>
<dbReference type="InterPro" id="IPR058982">
    <property type="entry name" value="Beta-barrel_AprE"/>
</dbReference>
<evidence type="ECO:0000259" key="5">
    <source>
        <dbReference type="Pfam" id="PF25876"/>
    </source>
</evidence>
<feature type="domain" description="Multidrug resistance protein MdtA-like alpha-helical hairpin" evidence="5">
    <location>
        <begin position="121"/>
        <end position="184"/>
    </location>
</feature>
<proteinExistence type="inferred from homology"/>
<keyword evidence="4" id="KW-1133">Transmembrane helix</keyword>
<dbReference type="Gene3D" id="2.40.50.100">
    <property type="match status" value="1"/>
</dbReference>
<feature type="region of interest" description="Disordered" evidence="3">
    <location>
        <begin position="444"/>
        <end position="465"/>
    </location>
</feature>
<dbReference type="EMBL" id="JAEUGD010000066">
    <property type="protein sequence ID" value="MBL6448970.1"/>
    <property type="molecule type" value="Genomic_DNA"/>
</dbReference>
<dbReference type="InterPro" id="IPR058649">
    <property type="entry name" value="CzcB_C"/>
</dbReference>
<keyword evidence="2" id="KW-0175">Coiled coil</keyword>
<dbReference type="GO" id="GO:1990281">
    <property type="term" value="C:efflux pump complex"/>
    <property type="evidence" value="ECO:0007669"/>
    <property type="project" value="TreeGrafter"/>
</dbReference>
<dbReference type="RefSeq" id="WP_202858506.1">
    <property type="nucleotide sequence ID" value="NZ_JAEUGD010000066.1"/>
</dbReference>
<evidence type="ECO:0000313" key="10">
    <source>
        <dbReference type="Proteomes" id="UP000614216"/>
    </source>
</evidence>
<dbReference type="InterPro" id="IPR058625">
    <property type="entry name" value="MdtA-like_BSH"/>
</dbReference>
<dbReference type="Gene3D" id="2.40.30.170">
    <property type="match status" value="1"/>
</dbReference>
<name>A0A937KG37_9BACT</name>
<evidence type="ECO:0000259" key="7">
    <source>
        <dbReference type="Pfam" id="PF25975"/>
    </source>
</evidence>